<evidence type="ECO:0000313" key="4">
    <source>
        <dbReference type="Proteomes" id="UP000198211"/>
    </source>
</evidence>
<dbReference type="PANTHER" id="PTHR12992">
    <property type="entry name" value="NUDIX HYDROLASE"/>
    <property type="match status" value="1"/>
</dbReference>
<protein>
    <submittedName>
        <fullName evidence="3">MutT/nudix family protein</fullName>
    </submittedName>
</protein>
<dbReference type="AlphaFoldDB" id="A0A225X487"/>
<dbReference type="PROSITE" id="PS51462">
    <property type="entry name" value="NUDIX"/>
    <property type="match status" value="1"/>
</dbReference>
<dbReference type="InterPro" id="IPR045121">
    <property type="entry name" value="CoAse"/>
</dbReference>
<dbReference type="Proteomes" id="UP000198211">
    <property type="component" value="Unassembled WGS sequence"/>
</dbReference>
<evidence type="ECO:0000259" key="2">
    <source>
        <dbReference type="PROSITE" id="PS51462"/>
    </source>
</evidence>
<dbReference type="Pfam" id="PF00293">
    <property type="entry name" value="NUDIX"/>
    <property type="match status" value="1"/>
</dbReference>
<dbReference type="SUPFAM" id="SSF55811">
    <property type="entry name" value="Nudix"/>
    <property type="match status" value="1"/>
</dbReference>
<dbReference type="OrthoDB" id="77989at2759"/>
<dbReference type="CDD" id="cd03426">
    <property type="entry name" value="NUDIX_CoAse_Nudt7"/>
    <property type="match status" value="1"/>
</dbReference>
<name>A0A225X487_9STRA</name>
<feature type="domain" description="Nudix hydrolase" evidence="2">
    <location>
        <begin position="37"/>
        <end position="207"/>
    </location>
</feature>
<reference evidence="4" key="1">
    <citation type="submission" date="2017-03" db="EMBL/GenBank/DDBJ databases">
        <title>Phytopthora megakarya and P. palmivora, two closely related causual agents of cacao black pod achieved similar genome size and gene model numbers by different mechanisms.</title>
        <authorList>
            <person name="Ali S."/>
            <person name="Shao J."/>
            <person name="Larry D.J."/>
            <person name="Kronmiller B."/>
            <person name="Shen D."/>
            <person name="Strem M.D."/>
            <person name="Melnick R.L."/>
            <person name="Guiltinan M.J."/>
            <person name="Tyler B.M."/>
            <person name="Meinhardt L.W."/>
            <person name="Bailey B.A."/>
        </authorList>
    </citation>
    <scope>NUCLEOTIDE SEQUENCE [LARGE SCALE GENOMIC DNA]</scope>
    <source>
        <strain evidence="4">zdho120</strain>
    </source>
</reference>
<keyword evidence="4" id="KW-1185">Reference proteome</keyword>
<dbReference type="GO" id="GO:0010945">
    <property type="term" value="F:coenzyme A diphosphatase activity"/>
    <property type="evidence" value="ECO:0007669"/>
    <property type="project" value="InterPro"/>
</dbReference>
<organism evidence="3 4">
    <name type="scientific">Phytophthora megakarya</name>
    <dbReference type="NCBI Taxonomy" id="4795"/>
    <lineage>
        <taxon>Eukaryota</taxon>
        <taxon>Sar</taxon>
        <taxon>Stramenopiles</taxon>
        <taxon>Oomycota</taxon>
        <taxon>Peronosporomycetes</taxon>
        <taxon>Peronosporales</taxon>
        <taxon>Peronosporaceae</taxon>
        <taxon>Phytophthora</taxon>
    </lineage>
</organism>
<accession>A0A225X487</accession>
<dbReference type="InterPro" id="IPR000086">
    <property type="entry name" value="NUDIX_hydrolase_dom"/>
</dbReference>
<dbReference type="STRING" id="4795.A0A225X487"/>
<dbReference type="PROSITE" id="PS00893">
    <property type="entry name" value="NUDIX_BOX"/>
    <property type="match status" value="1"/>
</dbReference>
<evidence type="ECO:0000313" key="3">
    <source>
        <dbReference type="EMBL" id="OWZ24088.1"/>
    </source>
</evidence>
<dbReference type="InterPro" id="IPR015797">
    <property type="entry name" value="NUDIX_hydrolase-like_dom_sf"/>
</dbReference>
<dbReference type="InterPro" id="IPR020084">
    <property type="entry name" value="NUDIX_hydrolase_CS"/>
</dbReference>
<evidence type="ECO:0000256" key="1">
    <source>
        <dbReference type="ARBA" id="ARBA00022801"/>
    </source>
</evidence>
<dbReference type="PANTHER" id="PTHR12992:SF44">
    <property type="entry name" value="NUDIX HYDROLASE DOMAIN-CONTAINING PROTEIN"/>
    <property type="match status" value="1"/>
</dbReference>
<sequence>MSSTSARRFVEQSVVASLVPLLKRNLAKQPPPRHDASFVRASVAAVFRWKEKEQRSLELLFVRRSVSEKDTWSGQVAFPGGRRQKKTKMDLNALDDVSGEWTDWESLRETAQRETMEEVGLDLTDPHVHWIGHLPPIQTHLRSLSVSTQVFLLVFFIDAPADEHDYKPKLQKSEIADVFWVDVQEFFNTKRYQVLSYPLEDSIMGLSMRPRVLALAKKILGNMLFDCIYLPRPGHSLPDDERLPRREVTDFVLWGLTLRAVVNLFATAGSPLPMRSDALHFDSKLLGDIVLYCVRYPDKVIAGTATISAMMLVGVVYSSL</sequence>
<gene>
    <name evidence="3" type="ORF">PHMEG_000937</name>
</gene>
<dbReference type="FunFam" id="3.90.79.10:FF:000220">
    <property type="entry name" value="Mitogen-activated protein kinase"/>
    <property type="match status" value="1"/>
</dbReference>
<comment type="caution">
    <text evidence="3">The sequence shown here is derived from an EMBL/GenBank/DDBJ whole genome shotgun (WGS) entry which is preliminary data.</text>
</comment>
<keyword evidence="1" id="KW-0378">Hydrolase</keyword>
<dbReference type="EMBL" id="NBNE01000029">
    <property type="protein sequence ID" value="OWZ24088.1"/>
    <property type="molecule type" value="Genomic_DNA"/>
</dbReference>
<proteinExistence type="predicted"/>
<dbReference type="Gene3D" id="3.90.79.10">
    <property type="entry name" value="Nucleoside Triphosphate Pyrophosphohydrolase"/>
    <property type="match status" value="1"/>
</dbReference>